<feature type="transmembrane region" description="Helical" evidence="1">
    <location>
        <begin position="396"/>
        <end position="417"/>
    </location>
</feature>
<dbReference type="InterPro" id="IPR000620">
    <property type="entry name" value="EamA_dom"/>
</dbReference>
<dbReference type="OrthoDB" id="74158at2759"/>
<protein>
    <submittedName>
        <fullName evidence="3">Drug/Metabolite Transporter (DMT) Superfamily</fullName>
    </submittedName>
</protein>
<dbReference type="PANTHER" id="PTHR22911">
    <property type="entry name" value="ACYL-MALONYL CONDENSING ENZYME-RELATED"/>
    <property type="match status" value="1"/>
</dbReference>
<feature type="transmembrane region" description="Helical" evidence="1">
    <location>
        <begin position="469"/>
        <end position="491"/>
    </location>
</feature>
<evidence type="ECO:0000313" key="4">
    <source>
        <dbReference type="Proteomes" id="UP000243217"/>
    </source>
</evidence>
<feature type="transmembrane region" description="Helical" evidence="1">
    <location>
        <begin position="216"/>
        <end position="236"/>
    </location>
</feature>
<dbReference type="PANTHER" id="PTHR22911:SF137">
    <property type="entry name" value="SOLUTE CARRIER FAMILY 35 MEMBER G2-RELATED"/>
    <property type="match status" value="1"/>
</dbReference>
<keyword evidence="1" id="KW-0472">Membrane</keyword>
<feature type="transmembrane region" description="Helical" evidence="1">
    <location>
        <begin position="332"/>
        <end position="351"/>
    </location>
</feature>
<dbReference type="Proteomes" id="UP000243217">
    <property type="component" value="Unassembled WGS sequence"/>
</dbReference>
<sequence>MDVYALDIEALSRIAGVQEQELLEGFQHDATLNVSGNLVAHHDHVQPPEKFNGFLVGVDQLVLHEQSPTETTALLPTHKKPLSAKSKLKMAVRTIGRLQITAKHAVERRKAKFLQEIDPTAFTFTLPAPAPSLKTPRNAYLIPVPDEEKEYILAVPELTTGTTKLEIEAPLLHESMVRRISHLPTDITHVSVETVYENGKDHVMHVQLVVEKKVPFVGYLLLISALVTISSLGAALDLQEGVDPFIKLFWRTAASIVGFAPFAIYSVHMYGWPNWTSNLVLQFLFCCVSYALFLMTFLWSLNHTSIGHAYIFNNCHSLLIVFAKFFTGQQVLAFEAVGSLLGIAGGVVTTMDHTETQSASVVPPSWQGDVVALIGAVGGVFYLLSAKKLRAEIDVFLFMTLLFVVTLFLHFPVFYLLNIETKFWSMDRNIGLFGWLKSDRIGIEMYLVFVCTIIGTMGYISVMKYFDPIVVSVVMLLEPVLATAMGVIVGVDSIPGILTWIGGVLVIAGTCLVILAANKKTEAHDATVAIKQTPAARHTPVYSCTVSKRHRP</sequence>
<keyword evidence="1" id="KW-0812">Transmembrane</keyword>
<feature type="transmembrane region" description="Helical" evidence="1">
    <location>
        <begin position="497"/>
        <end position="517"/>
    </location>
</feature>
<reference evidence="3 4" key="1">
    <citation type="journal article" date="2014" name="Genome Biol. Evol.">
        <title>The secreted proteins of Achlya hypogyna and Thraustotheca clavata identify the ancestral oomycete secretome and reveal gene acquisitions by horizontal gene transfer.</title>
        <authorList>
            <person name="Misner I."/>
            <person name="Blouin N."/>
            <person name="Leonard G."/>
            <person name="Richards T.A."/>
            <person name="Lane C.E."/>
        </authorList>
    </citation>
    <scope>NUCLEOTIDE SEQUENCE [LARGE SCALE GENOMIC DNA]</scope>
    <source>
        <strain evidence="3 4">ATCC 34112</strain>
    </source>
</reference>
<feature type="domain" description="EamA" evidence="2">
    <location>
        <begin position="368"/>
        <end position="514"/>
    </location>
</feature>
<dbReference type="EMBL" id="JNBS01003369">
    <property type="protein sequence ID" value="OQR87862.1"/>
    <property type="molecule type" value="Genomic_DNA"/>
</dbReference>
<gene>
    <name evidence="3" type="ORF">THRCLA_10429</name>
</gene>
<keyword evidence="1" id="KW-1133">Transmembrane helix</keyword>
<dbReference type="AlphaFoldDB" id="A0A1V9YQ56"/>
<evidence type="ECO:0000313" key="3">
    <source>
        <dbReference type="EMBL" id="OQR87862.1"/>
    </source>
</evidence>
<feature type="transmembrane region" description="Helical" evidence="1">
    <location>
        <begin position="248"/>
        <end position="267"/>
    </location>
</feature>
<dbReference type="InterPro" id="IPR037185">
    <property type="entry name" value="EmrE-like"/>
</dbReference>
<name>A0A1V9YQ56_9STRA</name>
<evidence type="ECO:0000259" key="2">
    <source>
        <dbReference type="Pfam" id="PF00892"/>
    </source>
</evidence>
<proteinExistence type="predicted"/>
<feature type="transmembrane region" description="Helical" evidence="1">
    <location>
        <begin position="279"/>
        <end position="301"/>
    </location>
</feature>
<feature type="transmembrane region" description="Helical" evidence="1">
    <location>
        <begin position="366"/>
        <end position="384"/>
    </location>
</feature>
<dbReference type="Pfam" id="PF00892">
    <property type="entry name" value="EamA"/>
    <property type="match status" value="1"/>
</dbReference>
<comment type="caution">
    <text evidence="3">The sequence shown here is derived from an EMBL/GenBank/DDBJ whole genome shotgun (WGS) entry which is preliminary data.</text>
</comment>
<keyword evidence="4" id="KW-1185">Reference proteome</keyword>
<organism evidence="3 4">
    <name type="scientific">Thraustotheca clavata</name>
    <dbReference type="NCBI Taxonomy" id="74557"/>
    <lineage>
        <taxon>Eukaryota</taxon>
        <taxon>Sar</taxon>
        <taxon>Stramenopiles</taxon>
        <taxon>Oomycota</taxon>
        <taxon>Saprolegniomycetes</taxon>
        <taxon>Saprolegniales</taxon>
        <taxon>Achlyaceae</taxon>
        <taxon>Thraustotheca</taxon>
    </lineage>
</organism>
<dbReference type="SUPFAM" id="SSF103481">
    <property type="entry name" value="Multidrug resistance efflux transporter EmrE"/>
    <property type="match status" value="2"/>
</dbReference>
<evidence type="ECO:0000256" key="1">
    <source>
        <dbReference type="SAM" id="Phobius"/>
    </source>
</evidence>
<feature type="transmembrane region" description="Helical" evidence="1">
    <location>
        <begin position="443"/>
        <end position="462"/>
    </location>
</feature>
<accession>A0A1V9YQ56</accession>
<dbReference type="GO" id="GO:0016020">
    <property type="term" value="C:membrane"/>
    <property type="evidence" value="ECO:0007669"/>
    <property type="project" value="InterPro"/>
</dbReference>